<gene>
    <name evidence="2" type="ORF">AB5J57_05070</name>
</gene>
<keyword evidence="1" id="KW-0812">Transmembrane</keyword>
<feature type="transmembrane region" description="Helical" evidence="1">
    <location>
        <begin position="51"/>
        <end position="72"/>
    </location>
</feature>
<dbReference type="RefSeq" id="WP_369154869.1">
    <property type="nucleotide sequence ID" value="NZ_CP163429.1"/>
</dbReference>
<reference evidence="2" key="1">
    <citation type="submission" date="2024-07" db="EMBL/GenBank/DDBJ databases">
        <authorList>
            <person name="Yu S.T."/>
        </authorList>
    </citation>
    <scope>NUCLEOTIDE SEQUENCE</scope>
    <source>
        <strain evidence="2">R02</strain>
    </source>
</reference>
<name>A0AB39LJ50_9ACTN</name>
<sequence>MHFAPVFRSEWLKIRTVRPLLATLFVLFAVTTAFSALAGLDPEDPGADPLFAALSGTTLGQIAALTFGSLAVSAEYRESAAVRLSLTAVPRRGLWFAAKAAAIAAVVLAVALVTCLAALLAGLAGLGDAADGPTTSDQVRGVLGGAVYLMLMALFAAGLATLLRSGVATLSVLIPFILIVSFVAGDALGAVVDFLPDRAGQTVLRGEPDGTLGPWTGLAVTGCWAAAALVAGAWRLRRQDA</sequence>
<protein>
    <submittedName>
        <fullName evidence="2">ABC transporter permease</fullName>
    </submittedName>
</protein>
<accession>A0AB39LJ50</accession>
<feature type="transmembrane region" description="Helical" evidence="1">
    <location>
        <begin position="141"/>
        <end position="163"/>
    </location>
</feature>
<feature type="transmembrane region" description="Helical" evidence="1">
    <location>
        <begin position="170"/>
        <end position="192"/>
    </location>
</feature>
<keyword evidence="1" id="KW-0472">Membrane</keyword>
<proteinExistence type="predicted"/>
<organism evidence="2">
    <name type="scientific">Streptomyces sp. R02</name>
    <dbReference type="NCBI Taxonomy" id="3238623"/>
    <lineage>
        <taxon>Bacteria</taxon>
        <taxon>Bacillati</taxon>
        <taxon>Actinomycetota</taxon>
        <taxon>Actinomycetes</taxon>
        <taxon>Kitasatosporales</taxon>
        <taxon>Streptomycetaceae</taxon>
        <taxon>Streptomyces</taxon>
    </lineage>
</organism>
<evidence type="ECO:0000313" key="2">
    <source>
        <dbReference type="EMBL" id="XDP92927.1"/>
    </source>
</evidence>
<keyword evidence="1" id="KW-1133">Transmembrane helix</keyword>
<feature type="transmembrane region" description="Helical" evidence="1">
    <location>
        <begin position="212"/>
        <end position="234"/>
    </location>
</feature>
<evidence type="ECO:0000256" key="1">
    <source>
        <dbReference type="SAM" id="Phobius"/>
    </source>
</evidence>
<dbReference type="EMBL" id="CP163429">
    <property type="protein sequence ID" value="XDP92927.1"/>
    <property type="molecule type" value="Genomic_DNA"/>
</dbReference>
<dbReference type="AlphaFoldDB" id="A0AB39LJ50"/>
<feature type="transmembrane region" description="Helical" evidence="1">
    <location>
        <begin position="93"/>
        <end position="121"/>
    </location>
</feature>